<gene>
    <name evidence="1" type="ORF">GCM10017161_35740</name>
</gene>
<dbReference type="EMBL" id="BNCK01000009">
    <property type="protein sequence ID" value="GHG03343.1"/>
    <property type="molecule type" value="Genomic_DNA"/>
</dbReference>
<keyword evidence="2" id="KW-1185">Reference proteome</keyword>
<dbReference type="AlphaFoldDB" id="A0A919EN91"/>
<reference evidence="1" key="2">
    <citation type="submission" date="2020-09" db="EMBL/GenBank/DDBJ databases">
        <authorList>
            <person name="Sun Q."/>
            <person name="Kim S."/>
        </authorList>
    </citation>
    <scope>NUCLEOTIDE SEQUENCE</scope>
    <source>
        <strain evidence="1">KCTC 42731</strain>
    </source>
</reference>
<dbReference type="Gene3D" id="3.40.50.300">
    <property type="entry name" value="P-loop containing nucleotide triphosphate hydrolases"/>
    <property type="match status" value="1"/>
</dbReference>
<reference evidence="1" key="1">
    <citation type="journal article" date="2014" name="Int. J. Syst. Evol. Microbiol.">
        <title>Complete genome sequence of Corynebacterium casei LMG S-19264T (=DSM 44701T), isolated from a smear-ripened cheese.</title>
        <authorList>
            <consortium name="US DOE Joint Genome Institute (JGI-PGF)"/>
            <person name="Walter F."/>
            <person name="Albersmeier A."/>
            <person name="Kalinowski J."/>
            <person name="Ruckert C."/>
        </authorList>
    </citation>
    <scope>NUCLEOTIDE SEQUENCE</scope>
    <source>
        <strain evidence="1">KCTC 42731</strain>
    </source>
</reference>
<dbReference type="PANTHER" id="PTHR36978:SF4">
    <property type="entry name" value="P-LOOP CONTAINING NUCLEOSIDE TRIPHOSPHATE HYDROLASE PROTEIN"/>
    <property type="match status" value="1"/>
</dbReference>
<protein>
    <submittedName>
        <fullName evidence="1">Sulfotransferase family protein</fullName>
    </submittedName>
</protein>
<organism evidence="1 2">
    <name type="scientific">Thalassotalea marina</name>
    <dbReference type="NCBI Taxonomy" id="1673741"/>
    <lineage>
        <taxon>Bacteria</taxon>
        <taxon>Pseudomonadati</taxon>
        <taxon>Pseudomonadota</taxon>
        <taxon>Gammaproteobacteria</taxon>
        <taxon>Alteromonadales</taxon>
        <taxon>Colwelliaceae</taxon>
        <taxon>Thalassotalea</taxon>
    </lineage>
</organism>
<accession>A0A919EN91</accession>
<sequence>MTQRFNKVFIVGLPRTGTTSLCVKCLELGFNVAHTAYTQQTFEQAQIIADTPVFNDFVLLDQYYPDSKFILLEREISLWLPSIKQLLNRMSRNLLRTDGGFNPIIKRCYTETFAPFEPELINNDEFLANCYFSHQSKVLSYFGDKPNQLLRLNLTNSDAPQQLANFLNITAPASAFSVINKGGKVTAWNDLKHPSKVPSTRNGKTSPLLYLS</sequence>
<proteinExistence type="predicted"/>
<dbReference type="Pfam" id="PF17784">
    <property type="entry name" value="Sulfotransfer_4"/>
    <property type="match status" value="2"/>
</dbReference>
<name>A0A919EN91_9GAMM</name>
<evidence type="ECO:0000313" key="2">
    <source>
        <dbReference type="Proteomes" id="UP000623842"/>
    </source>
</evidence>
<dbReference type="Proteomes" id="UP000623842">
    <property type="component" value="Unassembled WGS sequence"/>
</dbReference>
<dbReference type="PANTHER" id="PTHR36978">
    <property type="entry name" value="P-LOOP CONTAINING NUCLEOTIDE TRIPHOSPHATE HYDROLASE"/>
    <property type="match status" value="1"/>
</dbReference>
<evidence type="ECO:0000313" key="1">
    <source>
        <dbReference type="EMBL" id="GHG03343.1"/>
    </source>
</evidence>
<dbReference type="SUPFAM" id="SSF52540">
    <property type="entry name" value="P-loop containing nucleoside triphosphate hydrolases"/>
    <property type="match status" value="1"/>
</dbReference>
<comment type="caution">
    <text evidence="1">The sequence shown here is derived from an EMBL/GenBank/DDBJ whole genome shotgun (WGS) entry which is preliminary data.</text>
</comment>
<dbReference type="RefSeq" id="WP_189773514.1">
    <property type="nucleotide sequence ID" value="NZ_BNCK01000009.1"/>
</dbReference>
<dbReference type="InterPro" id="IPR040632">
    <property type="entry name" value="Sulfotransfer_4"/>
</dbReference>
<dbReference type="InterPro" id="IPR027417">
    <property type="entry name" value="P-loop_NTPase"/>
</dbReference>